<dbReference type="EC" id="1.-.-.-" evidence="2"/>
<dbReference type="Pfam" id="PF09995">
    <property type="entry name" value="MPAB_Lcp_cat"/>
    <property type="match status" value="1"/>
</dbReference>
<gene>
    <name evidence="2" type="ORF">ABFY20_12030</name>
</gene>
<dbReference type="PANTHER" id="PTHR36151">
    <property type="entry name" value="BLR2777 PROTEIN"/>
    <property type="match status" value="1"/>
</dbReference>
<evidence type="ECO:0000259" key="1">
    <source>
        <dbReference type="Pfam" id="PF09995"/>
    </source>
</evidence>
<feature type="domain" description="ER-bound oxygenase mpaB/mpaB'/Rubber oxygenase catalytic" evidence="1">
    <location>
        <begin position="13"/>
        <end position="234"/>
    </location>
</feature>
<keyword evidence="2" id="KW-0560">Oxidoreductase</keyword>
<accession>A0AB39BCU2</accession>
<proteinExistence type="predicted"/>
<name>A0AB39BCU2_9MICO</name>
<protein>
    <submittedName>
        <fullName evidence="2">Oxygenase MpaB family protein</fullName>
        <ecNumber evidence="2">1.-.-.-</ecNumber>
    </submittedName>
</protein>
<evidence type="ECO:0000313" key="2">
    <source>
        <dbReference type="EMBL" id="XDI04074.1"/>
    </source>
</evidence>
<dbReference type="RefSeq" id="WP_368496486.1">
    <property type="nucleotide sequence ID" value="NZ_CP162511.1"/>
</dbReference>
<dbReference type="EMBL" id="CP162511">
    <property type="protein sequence ID" value="XDI04074.1"/>
    <property type="molecule type" value="Genomic_DNA"/>
</dbReference>
<dbReference type="InterPro" id="IPR018713">
    <property type="entry name" value="MPAB/Lcp_cat_dom"/>
</dbReference>
<organism evidence="2">
    <name type="scientific">Herbiconiux sp. A18JL235</name>
    <dbReference type="NCBI Taxonomy" id="3152363"/>
    <lineage>
        <taxon>Bacteria</taxon>
        <taxon>Bacillati</taxon>
        <taxon>Actinomycetota</taxon>
        <taxon>Actinomycetes</taxon>
        <taxon>Micrococcales</taxon>
        <taxon>Microbacteriaceae</taxon>
        <taxon>Herbiconiux</taxon>
    </lineage>
</organism>
<sequence>MPARLSLADVAPESFLLAGAGRAILLQIAHPAIGYGVAEHSDFAARPMKRLTGTLSYIYALSNGSPDEVRLVRDAVNRAHAPVRSEPGRASGAPAYDARDPELQRWVAATIYDTAVLLYERAFGRLDEASADRVYREYARLGTTLQMPEGLWPPDRAAFRRYVDETVASLRVDATVRGVADALLRAENAPLWMRAGMPLARFVTVGLLPTAAREQFGFDWDETRARRLDRLLDAAAPVYRVLPPRIRRAPQRHHLARLRAWAGEQQPAPA</sequence>
<dbReference type="PANTHER" id="PTHR36151:SF3">
    <property type="entry name" value="ER-BOUND OXYGENASE MPAB_MPAB'_RUBBER OXYGENASE CATALYTIC DOMAIN-CONTAINING PROTEIN"/>
    <property type="match status" value="1"/>
</dbReference>
<reference evidence="2" key="1">
    <citation type="submission" date="2024-05" db="EMBL/GenBank/DDBJ databases">
        <title>Herbiconiux sp. A18JL235.</title>
        <authorList>
            <person name="Zhang G."/>
        </authorList>
    </citation>
    <scope>NUCLEOTIDE SEQUENCE</scope>
    <source>
        <strain evidence="2">A18JL235</strain>
    </source>
</reference>
<dbReference type="AlphaFoldDB" id="A0AB39BCU2"/>
<dbReference type="GO" id="GO:0016491">
    <property type="term" value="F:oxidoreductase activity"/>
    <property type="evidence" value="ECO:0007669"/>
    <property type="project" value="UniProtKB-KW"/>
</dbReference>